<accession>A0A072NRT3</accession>
<dbReference type="EMBL" id="JJRY01000001">
    <property type="protein sequence ID" value="KEF40424.1"/>
    <property type="molecule type" value="Genomic_DNA"/>
</dbReference>
<reference evidence="2 3" key="1">
    <citation type="submission" date="2014-04" db="EMBL/GenBank/DDBJ databases">
        <title>Draft genome sequence of Bacillus azotoformans MEV2011, a (co-) denitrifying strain unable to grow in the presence of oxygen.</title>
        <authorList>
            <person name="Nielsen M."/>
            <person name="Schreiber L."/>
            <person name="Finster K."/>
            <person name="Schramm A."/>
        </authorList>
    </citation>
    <scope>NUCLEOTIDE SEQUENCE [LARGE SCALE GENOMIC DNA]</scope>
    <source>
        <strain evidence="2 3">MEV2011</strain>
    </source>
</reference>
<gene>
    <name evidence="2" type="ORF">M670_00450</name>
</gene>
<dbReference type="GO" id="GO:0004519">
    <property type="term" value="F:endonuclease activity"/>
    <property type="evidence" value="ECO:0007669"/>
    <property type="project" value="UniProtKB-KW"/>
</dbReference>
<feature type="domain" description="HNH nuclease" evidence="1">
    <location>
        <begin position="59"/>
        <end position="103"/>
    </location>
</feature>
<keyword evidence="2" id="KW-0378">Hydrolase</keyword>
<dbReference type="Gene3D" id="3.90.75.20">
    <property type="match status" value="1"/>
</dbReference>
<dbReference type="RefSeq" id="WP_051678019.1">
    <property type="nucleotide sequence ID" value="NZ_JJRY01000001.1"/>
</dbReference>
<sequence>MYQINKLKGYGEVMDIYFVDKEGNVYSEKLQDNLSQGDNGRGYKIVSLKKKNERKWKKCYVHRLVASAFIPNENGLPEVNHKDENKSNNHVSNLEWVSRKENVNHGTGTQRQVFKRTEPIYVYDYLLRFVGEFRGMNQATTETLGYSETRGRDNRIKDYFFLRKPLTVEKIIDINKNSGYQTVVVEDTNTGEKKYFPNNRRAREFFDNKVNVTDAIKHNWLVRKKYRIYPLDYNELKDSPNLRE</sequence>
<evidence type="ECO:0000313" key="2">
    <source>
        <dbReference type="EMBL" id="KEF40424.1"/>
    </source>
</evidence>
<evidence type="ECO:0000313" key="3">
    <source>
        <dbReference type="Proteomes" id="UP000027936"/>
    </source>
</evidence>
<organism evidence="2 3">
    <name type="scientific">Schinkia azotoformans MEV2011</name>
    <dbReference type="NCBI Taxonomy" id="1348973"/>
    <lineage>
        <taxon>Bacteria</taxon>
        <taxon>Bacillati</taxon>
        <taxon>Bacillota</taxon>
        <taxon>Bacilli</taxon>
        <taxon>Bacillales</taxon>
        <taxon>Bacillaceae</taxon>
        <taxon>Calidifontibacillus/Schinkia group</taxon>
        <taxon>Schinkia</taxon>
    </lineage>
</organism>
<dbReference type="Proteomes" id="UP000027936">
    <property type="component" value="Unassembled WGS sequence"/>
</dbReference>
<dbReference type="SUPFAM" id="SSF54060">
    <property type="entry name" value="His-Me finger endonucleases"/>
    <property type="match status" value="1"/>
</dbReference>
<comment type="caution">
    <text evidence="2">The sequence shown here is derived from an EMBL/GenBank/DDBJ whole genome shotgun (WGS) entry which is preliminary data.</text>
</comment>
<evidence type="ECO:0000259" key="1">
    <source>
        <dbReference type="Pfam" id="PF13392"/>
    </source>
</evidence>
<dbReference type="InterPro" id="IPR044925">
    <property type="entry name" value="His-Me_finger_sf"/>
</dbReference>
<dbReference type="OrthoDB" id="6631788at2"/>
<dbReference type="InterPro" id="IPR003615">
    <property type="entry name" value="HNH_nuc"/>
</dbReference>
<proteinExistence type="predicted"/>
<dbReference type="AlphaFoldDB" id="A0A072NRT3"/>
<keyword evidence="2" id="KW-0540">Nuclease</keyword>
<protein>
    <submittedName>
        <fullName evidence="2">HNH endonuclease</fullName>
    </submittedName>
</protein>
<name>A0A072NRT3_SCHAZ</name>
<dbReference type="PATRIC" id="fig|1348973.3.peg.439"/>
<dbReference type="Pfam" id="PF13392">
    <property type="entry name" value="HNH_3"/>
    <property type="match status" value="1"/>
</dbReference>
<keyword evidence="2" id="KW-0255">Endonuclease</keyword>